<organism evidence="1 2">
    <name type="scientific">Clostridium scindens (strain JCM 10418 / VPI 12708)</name>
    <dbReference type="NCBI Taxonomy" id="29347"/>
    <lineage>
        <taxon>Bacteria</taxon>
        <taxon>Bacillati</taxon>
        <taxon>Bacillota</taxon>
        <taxon>Clostridia</taxon>
        <taxon>Lachnospirales</taxon>
        <taxon>Lachnospiraceae</taxon>
    </lineage>
</organism>
<evidence type="ECO:0000313" key="2">
    <source>
        <dbReference type="Proteomes" id="UP000462363"/>
    </source>
</evidence>
<dbReference type="RefSeq" id="WP_154322062.1">
    <property type="nucleotide sequence ID" value="NZ_CP045695.1"/>
</dbReference>
<sequence length="125" mass="13932">MTKKNPNKFTIGFKKNNVSHQKVVEILNNTEDKADFIASAVLHYLGEGKGTDSLNPDKSSLLPLIRTIVKKEIQEAISEKKFVSTEKTNLDETVMDLSGSEEEPIAFDEHIIKNISNALDAFRGI</sequence>
<dbReference type="Proteomes" id="UP000462363">
    <property type="component" value="Unassembled WGS sequence"/>
</dbReference>
<accession>A0A844FAA2</accession>
<dbReference type="EMBL" id="VUMB01000026">
    <property type="protein sequence ID" value="MSS41097.1"/>
    <property type="molecule type" value="Genomic_DNA"/>
</dbReference>
<name>A0A844FAA2_CLOSV</name>
<dbReference type="AlphaFoldDB" id="A0A844FAA2"/>
<reference evidence="1 2" key="1">
    <citation type="submission" date="2019-08" db="EMBL/GenBank/DDBJ databases">
        <title>In-depth cultivation of the pig gut microbiome towards novel bacterial diversity and tailored functional studies.</title>
        <authorList>
            <person name="Wylensek D."/>
            <person name="Hitch T.C.A."/>
            <person name="Clavel T."/>
        </authorList>
    </citation>
    <scope>NUCLEOTIDE SEQUENCE [LARGE SCALE GENOMIC DNA]</scope>
    <source>
        <strain evidence="1 2">BL-389-WT-3D</strain>
    </source>
</reference>
<proteinExistence type="predicted"/>
<comment type="caution">
    <text evidence="1">The sequence shown here is derived from an EMBL/GenBank/DDBJ whole genome shotgun (WGS) entry which is preliminary data.</text>
</comment>
<protein>
    <submittedName>
        <fullName evidence="1">Uncharacterized protein</fullName>
    </submittedName>
</protein>
<gene>
    <name evidence="1" type="ORF">FYJ37_12235</name>
</gene>
<evidence type="ECO:0000313" key="1">
    <source>
        <dbReference type="EMBL" id="MSS41097.1"/>
    </source>
</evidence>